<dbReference type="EMBL" id="CP097510">
    <property type="protein sequence ID" value="URE40295.1"/>
    <property type="molecule type" value="Genomic_DNA"/>
</dbReference>
<dbReference type="AlphaFoldDB" id="A0A9E7L6Z3"/>
<organism evidence="6 7">
    <name type="scientific">Musa troglodytarum</name>
    <name type="common">fe'i banana</name>
    <dbReference type="NCBI Taxonomy" id="320322"/>
    <lineage>
        <taxon>Eukaryota</taxon>
        <taxon>Viridiplantae</taxon>
        <taxon>Streptophyta</taxon>
        <taxon>Embryophyta</taxon>
        <taxon>Tracheophyta</taxon>
        <taxon>Spermatophyta</taxon>
        <taxon>Magnoliopsida</taxon>
        <taxon>Liliopsida</taxon>
        <taxon>Zingiberales</taxon>
        <taxon>Musaceae</taxon>
        <taxon>Musa</taxon>
    </lineage>
</organism>
<proteinExistence type="inferred from homology"/>
<comment type="similarity">
    <text evidence="1 4">Belongs to the glycosyl hydrolase 1 family.</text>
</comment>
<keyword evidence="3" id="KW-0378">Hydrolase</keyword>
<dbReference type="GO" id="GO:0008422">
    <property type="term" value="F:beta-glucosidase activity"/>
    <property type="evidence" value="ECO:0007669"/>
    <property type="project" value="UniProtKB-ARBA"/>
</dbReference>
<evidence type="ECO:0000256" key="4">
    <source>
        <dbReference type="RuleBase" id="RU003690"/>
    </source>
</evidence>
<evidence type="ECO:0000256" key="1">
    <source>
        <dbReference type="ARBA" id="ARBA00010838"/>
    </source>
</evidence>
<dbReference type="OrthoDB" id="65569at2759"/>
<dbReference type="PANTHER" id="PTHR10353:SF267">
    <property type="entry name" value="BETA-GLUCOSIDASE"/>
    <property type="match status" value="1"/>
</dbReference>
<evidence type="ECO:0000313" key="7">
    <source>
        <dbReference type="Proteomes" id="UP001055439"/>
    </source>
</evidence>
<dbReference type="InterPro" id="IPR017853">
    <property type="entry name" value="GH"/>
</dbReference>
<keyword evidence="2 5" id="KW-0732">Signal</keyword>
<dbReference type="SUPFAM" id="SSF51445">
    <property type="entry name" value="(Trans)glycosidases"/>
    <property type="match status" value="1"/>
</dbReference>
<gene>
    <name evidence="6" type="ORF">MUK42_12388</name>
</gene>
<name>A0A9E7L6Z3_9LILI</name>
<dbReference type="InterPro" id="IPR033132">
    <property type="entry name" value="GH_1_N_CS"/>
</dbReference>
<evidence type="ECO:0000256" key="2">
    <source>
        <dbReference type="ARBA" id="ARBA00022729"/>
    </source>
</evidence>
<evidence type="ECO:0000256" key="5">
    <source>
        <dbReference type="SAM" id="SignalP"/>
    </source>
</evidence>
<dbReference type="EMBL" id="CP097510">
    <property type="protein sequence ID" value="URE40291.1"/>
    <property type="molecule type" value="Genomic_DNA"/>
</dbReference>
<dbReference type="Proteomes" id="UP001055439">
    <property type="component" value="Chromosome 8"/>
</dbReference>
<dbReference type="Gene3D" id="3.20.20.80">
    <property type="entry name" value="Glycosidases"/>
    <property type="match status" value="2"/>
</dbReference>
<dbReference type="PROSITE" id="PS00653">
    <property type="entry name" value="GLYCOSYL_HYDROL_F1_2"/>
    <property type="match status" value="1"/>
</dbReference>
<dbReference type="Pfam" id="PF00232">
    <property type="entry name" value="Glyco_hydro_1"/>
    <property type="match status" value="2"/>
</dbReference>
<feature type="signal peptide" evidence="5">
    <location>
        <begin position="1"/>
        <end position="26"/>
    </location>
</feature>
<accession>A0A9E7L6Z3</accession>
<protein>
    <submittedName>
        <fullName evidence="6">Beta-glucosidase</fullName>
    </submittedName>
</protein>
<reference evidence="6" key="1">
    <citation type="submission" date="2022-05" db="EMBL/GenBank/DDBJ databases">
        <title>The Musa troglodytarum L. genome provides insights into the mechanism of non-climacteric behaviour and enrichment of carotenoids.</title>
        <authorList>
            <person name="Wang J."/>
        </authorList>
    </citation>
    <scope>NUCLEOTIDE SEQUENCE</scope>
    <source>
        <tissue evidence="6">Leaf</tissue>
    </source>
</reference>
<dbReference type="PRINTS" id="PR00131">
    <property type="entry name" value="GLHYDRLASE1"/>
</dbReference>
<dbReference type="PANTHER" id="PTHR10353">
    <property type="entry name" value="GLYCOSYL HYDROLASE"/>
    <property type="match status" value="1"/>
</dbReference>
<dbReference type="FunFam" id="3.20.20.80:FF:000020">
    <property type="entry name" value="Beta-glucosidase 12"/>
    <property type="match status" value="1"/>
</dbReference>
<sequence>MASAYVVVVLPFVAAVMGSLRGGASAHGVPASSFNSSSFPAGFIFGAASSAYQYEGAFREGGKGPSIWDTFTHDHPEKIMDRSNGDVALDSYHRYKEDVALMKEMGGCLQVFHLLAKDPTKWKAQWRSQQGRRQTLQQSHRRAPVKWYSSQYLYFYFLLLSSSPRHLLPTPVGLQPFVTLFHWDLPQALEDQYGGFLSPFVIKDFRDYVEVCFREFGDRVKHWITFNEPLIFSTMGYATGQTAPGRCTPMLVGNCTAGNSGREPYVVAHHQLLAHAAAVKLYRDKYQVIKQSQLGQHLVSSPTTSSRRRCMQGSQKGRIGITLTTTWFIPLSDSKSDIDAAQRILDFNYGWFMDPLTGGDYPFIMRTLLGDRLPRFTAEESRLIKGSFDFIGLNYYTANYAYGLPLSKTGVQNYMTDSFASSTGVRNGVPIGPQVTQITSLLCWLAVGSPGESVQAASSWLYVYPKGIRDLLLYTKSKYNNPVIYITENGIDEVNDETVPLKEALEDETRVEYYRGHLLYLWRAIRKGADVRGFFMWTLLDDFEWNSGYTVRFGLHYVDFKDGLKRYPKRSALWFREFLRRS</sequence>
<evidence type="ECO:0000313" key="6">
    <source>
        <dbReference type="EMBL" id="URE40295.1"/>
    </source>
</evidence>
<dbReference type="GO" id="GO:0033907">
    <property type="term" value="F:beta-D-fucosidase activity"/>
    <property type="evidence" value="ECO:0007669"/>
    <property type="project" value="UniProtKB-ARBA"/>
</dbReference>
<dbReference type="GO" id="GO:0004565">
    <property type="term" value="F:beta-galactosidase activity"/>
    <property type="evidence" value="ECO:0007669"/>
    <property type="project" value="UniProtKB-ARBA"/>
</dbReference>
<keyword evidence="7" id="KW-1185">Reference proteome</keyword>
<evidence type="ECO:0000256" key="3">
    <source>
        <dbReference type="ARBA" id="ARBA00022801"/>
    </source>
</evidence>
<feature type="chain" id="PRO_5040098040" evidence="5">
    <location>
        <begin position="27"/>
        <end position="582"/>
    </location>
</feature>
<dbReference type="InterPro" id="IPR001360">
    <property type="entry name" value="Glyco_hydro_1"/>
</dbReference>
<dbReference type="GO" id="GO:0005975">
    <property type="term" value="P:carbohydrate metabolic process"/>
    <property type="evidence" value="ECO:0007669"/>
    <property type="project" value="InterPro"/>
</dbReference>